<dbReference type="SUPFAM" id="SSF47769">
    <property type="entry name" value="SAM/Pointed domain"/>
    <property type="match status" value="1"/>
</dbReference>
<feature type="domain" description="SAM" evidence="2">
    <location>
        <begin position="409"/>
        <end position="475"/>
    </location>
</feature>
<dbReference type="HOGENOM" id="CLU_510420_0_0_1"/>
<dbReference type="Proteomes" id="UP000013827">
    <property type="component" value="Unassembled WGS sequence"/>
</dbReference>
<protein>
    <recommendedName>
        <fullName evidence="2">SAM domain-containing protein</fullName>
    </recommendedName>
</protein>
<dbReference type="PANTHER" id="PTHR21494:SF0">
    <property type="entry name" value="ACTIVATING SIGNAL COINTEGRATOR 1 COMPLEX SUBUNIT 2"/>
    <property type="match status" value="1"/>
</dbReference>
<dbReference type="STRING" id="2903.R1DKB7"/>
<name>A0A0D3IUI0_EMIH1</name>
<dbReference type="PaxDb" id="2903-EOD14915"/>
<feature type="compositionally biased region" description="Basic residues" evidence="1">
    <location>
        <begin position="518"/>
        <end position="534"/>
    </location>
</feature>
<proteinExistence type="predicted"/>
<dbReference type="eggNOG" id="KOG4501">
    <property type="taxonomic scope" value="Eukaryota"/>
</dbReference>
<organism evidence="3 4">
    <name type="scientific">Emiliania huxleyi (strain CCMP1516)</name>
    <dbReference type="NCBI Taxonomy" id="280463"/>
    <lineage>
        <taxon>Eukaryota</taxon>
        <taxon>Haptista</taxon>
        <taxon>Haptophyta</taxon>
        <taxon>Prymnesiophyceae</taxon>
        <taxon>Isochrysidales</taxon>
        <taxon>Noelaerhabdaceae</taxon>
        <taxon>Emiliania</taxon>
    </lineage>
</organism>
<sequence length="534" mass="56294">MPDSSLLSTQLAVQVDASNVRRVNAIDEHWTSPPLDLPPYLPPDADEAAPLEPEALEASVRALEQLLRAPMHVFWSRLLHDRSLSEFLDGVLRFSPRGFGRSAPRADEADGSPGEGQLRACLLRVLLRLASPEKDGGAAALPPADWRSHSRESSLVYDRWLLDAPKLLDASALFGFSNPALARRLLASAVRLEPRYADDLAEAIGAAAEALSQASGADPLASTPSAGARRGELAASVLGRCEGGGVLGGRGLLTAVQYAVEAAAPCLRAILPQGSAARQSLLAAVAHLVRVAGLLGAQYDALLATLEQLADPRGRLAGTSDLYSRAGVTLDPERAAAREASGGAAAIAQARRLRALCVREMLPDVPEERVKAAIAFYGGDVSAAGGRRGGGKGAERQPLGLRQAVAPKGAAIGRPAGGAWLRAIGLQQYEAAARSHGILRIELAAALTDADCERLKVAPRDRTRLLSSAALLAKRLEARGKRVPRSGAADTSGGYAAVYEELSAAEEMEEKEQNKAKAANHNRKQQAARKHREL</sequence>
<evidence type="ECO:0000313" key="4">
    <source>
        <dbReference type="Proteomes" id="UP000013827"/>
    </source>
</evidence>
<evidence type="ECO:0000259" key="2">
    <source>
        <dbReference type="SMART" id="SM00454"/>
    </source>
</evidence>
<dbReference type="KEGG" id="ehx:EMIHUDRAFT_197566"/>
<reference evidence="3" key="2">
    <citation type="submission" date="2024-10" db="UniProtKB">
        <authorList>
            <consortium name="EnsemblProtists"/>
        </authorList>
    </citation>
    <scope>IDENTIFICATION</scope>
</reference>
<dbReference type="GO" id="GO:0043130">
    <property type="term" value="F:ubiquitin binding"/>
    <property type="evidence" value="ECO:0007669"/>
    <property type="project" value="TreeGrafter"/>
</dbReference>
<dbReference type="GeneID" id="17261048"/>
<keyword evidence="4" id="KW-1185">Reference proteome</keyword>
<reference evidence="4" key="1">
    <citation type="journal article" date="2013" name="Nature">
        <title>Pan genome of the phytoplankton Emiliania underpins its global distribution.</title>
        <authorList>
            <person name="Read B.A."/>
            <person name="Kegel J."/>
            <person name="Klute M.J."/>
            <person name="Kuo A."/>
            <person name="Lefebvre S.C."/>
            <person name="Maumus F."/>
            <person name="Mayer C."/>
            <person name="Miller J."/>
            <person name="Monier A."/>
            <person name="Salamov A."/>
            <person name="Young J."/>
            <person name="Aguilar M."/>
            <person name="Claverie J.M."/>
            <person name="Frickenhaus S."/>
            <person name="Gonzalez K."/>
            <person name="Herman E.K."/>
            <person name="Lin Y.C."/>
            <person name="Napier J."/>
            <person name="Ogata H."/>
            <person name="Sarno A.F."/>
            <person name="Shmutz J."/>
            <person name="Schroeder D."/>
            <person name="de Vargas C."/>
            <person name="Verret F."/>
            <person name="von Dassow P."/>
            <person name="Valentin K."/>
            <person name="Van de Peer Y."/>
            <person name="Wheeler G."/>
            <person name="Dacks J.B."/>
            <person name="Delwiche C.F."/>
            <person name="Dyhrman S.T."/>
            <person name="Glockner G."/>
            <person name="John U."/>
            <person name="Richards T."/>
            <person name="Worden A.Z."/>
            <person name="Zhang X."/>
            <person name="Grigoriev I.V."/>
            <person name="Allen A.E."/>
            <person name="Bidle K."/>
            <person name="Borodovsky M."/>
            <person name="Bowler C."/>
            <person name="Brownlee C."/>
            <person name="Cock J.M."/>
            <person name="Elias M."/>
            <person name="Gladyshev V.N."/>
            <person name="Groth M."/>
            <person name="Guda C."/>
            <person name="Hadaegh A."/>
            <person name="Iglesias-Rodriguez M.D."/>
            <person name="Jenkins J."/>
            <person name="Jones B.M."/>
            <person name="Lawson T."/>
            <person name="Leese F."/>
            <person name="Lindquist E."/>
            <person name="Lobanov A."/>
            <person name="Lomsadze A."/>
            <person name="Malik S.B."/>
            <person name="Marsh M.E."/>
            <person name="Mackinder L."/>
            <person name="Mock T."/>
            <person name="Mueller-Roeber B."/>
            <person name="Pagarete A."/>
            <person name="Parker M."/>
            <person name="Probert I."/>
            <person name="Quesneville H."/>
            <person name="Raines C."/>
            <person name="Rensing S.A."/>
            <person name="Riano-Pachon D.M."/>
            <person name="Richier S."/>
            <person name="Rokitta S."/>
            <person name="Shiraiwa Y."/>
            <person name="Soanes D.M."/>
            <person name="van der Giezen M."/>
            <person name="Wahlund T.M."/>
            <person name="Williams B."/>
            <person name="Wilson W."/>
            <person name="Wolfe G."/>
            <person name="Wurch L.L."/>
        </authorList>
    </citation>
    <scope>NUCLEOTIDE SEQUENCE</scope>
</reference>
<dbReference type="InterPro" id="IPR001660">
    <property type="entry name" value="SAM"/>
</dbReference>
<dbReference type="PANTHER" id="PTHR21494">
    <property type="entry name" value="ACTIVATING SIGNAL COINTEGRATOR 1 COMPLEX SUBUNIT 2 ASC-1 COMPLEX SUBUNIT P100"/>
    <property type="match status" value="1"/>
</dbReference>
<dbReference type="AlphaFoldDB" id="A0A0D3IUI0"/>
<evidence type="ECO:0000313" key="3">
    <source>
        <dbReference type="EnsemblProtists" id="EOD14915"/>
    </source>
</evidence>
<dbReference type="SMART" id="SM00454">
    <property type="entry name" value="SAM"/>
    <property type="match status" value="1"/>
</dbReference>
<feature type="region of interest" description="Disordered" evidence="1">
    <location>
        <begin position="506"/>
        <end position="534"/>
    </location>
</feature>
<dbReference type="EnsemblProtists" id="EOD14915">
    <property type="protein sequence ID" value="EOD14915"/>
    <property type="gene ID" value="EMIHUDRAFT_197566"/>
</dbReference>
<dbReference type="Gene3D" id="1.10.150.50">
    <property type="entry name" value="Transcription Factor, Ets-1"/>
    <property type="match status" value="1"/>
</dbReference>
<dbReference type="InterPro" id="IPR052586">
    <property type="entry name" value="ASCC2"/>
</dbReference>
<dbReference type="InterPro" id="IPR013761">
    <property type="entry name" value="SAM/pointed_sf"/>
</dbReference>
<evidence type="ECO:0000256" key="1">
    <source>
        <dbReference type="SAM" id="MobiDB-lite"/>
    </source>
</evidence>
<dbReference type="CDD" id="cd09487">
    <property type="entry name" value="SAM_superfamily"/>
    <property type="match status" value="1"/>
</dbReference>
<accession>A0A0D3IUI0</accession>
<dbReference type="RefSeq" id="XP_005767344.1">
    <property type="nucleotide sequence ID" value="XM_005767287.1"/>
</dbReference>